<accession>A0A8J4CXK1</accession>
<gene>
    <name evidence="2" type="ORF">Vretifemale_16745</name>
</gene>
<dbReference type="AlphaFoldDB" id="A0A8J4CXK1"/>
<proteinExistence type="predicted"/>
<name>A0A8J4CXK1_9CHLO</name>
<reference evidence="2" key="1">
    <citation type="journal article" date="2021" name="Proc. Natl. Acad. Sci. U.S.A.">
        <title>Three genomes in the algal genus Volvox reveal the fate of a haploid sex-determining region after a transition to homothallism.</title>
        <authorList>
            <person name="Yamamoto K."/>
            <person name="Hamaji T."/>
            <person name="Kawai-Toyooka H."/>
            <person name="Matsuzaki R."/>
            <person name="Takahashi F."/>
            <person name="Nishimura Y."/>
            <person name="Kawachi M."/>
            <person name="Noguchi H."/>
            <person name="Minakuchi Y."/>
            <person name="Umen J.G."/>
            <person name="Toyoda A."/>
            <person name="Nozaki H."/>
        </authorList>
    </citation>
    <scope>NUCLEOTIDE SEQUENCE</scope>
    <source>
        <strain evidence="2">NIES-3786</strain>
    </source>
</reference>
<dbReference type="Pfam" id="PF02010">
    <property type="entry name" value="REJ"/>
    <property type="match status" value="1"/>
</dbReference>
<feature type="non-terminal residue" evidence="2">
    <location>
        <position position="498"/>
    </location>
</feature>
<dbReference type="InterPro" id="IPR002859">
    <property type="entry name" value="PKD/REJ-like"/>
</dbReference>
<sequence length="498" mass="52477">DPSAAFSGNITVEPCFPCAAPSAVIFGPAAISQPCFHHADSSSSNSNSNSSSSSSSLLQIASMVPPSFDASLSFDPSGRSIWRNVTWALWHPDGNYSASAQDGWTILQDAIDRTNRLTHPNDRLVLSLTADEAAGLPSHSGYGLTVTLVSWLGTTSSETVEFSKPAASDAAPPVWILGPRVHSFRLSEGIRASAEAARVCGGGHSPASWLWTSSAEWIVGGPDGLTNASGRSPQLYLPAPLPVVHGQSIQLQVKAVYDGSIPGGSTQSSIVTMTAIGAVPYAYVYGPSGDVPNDSVLVFNATSSRDPDTTPDMQQLEFSWDCRREDYPNPCFTGTEQGDWDTTPGVWQVPASLLTAGIRHTITVTVNKVVPEQTSALASSASLEFRPRRAEEPFPRGTLTRQCAIAAALANGVCVSPHNADEDLTLMLEVAPDYMDAGVSWSSTEVPGASDLPVSIGPVANAYIFTIPATLLRTVNRQMITVTATMGYNGYTGAAVTT</sequence>
<comment type="caution">
    <text evidence="2">The sequence shown here is derived from an EMBL/GenBank/DDBJ whole genome shotgun (WGS) entry which is preliminary data.</text>
</comment>
<feature type="non-terminal residue" evidence="2">
    <location>
        <position position="1"/>
    </location>
</feature>
<dbReference type="EMBL" id="BNCP01000047">
    <property type="protein sequence ID" value="GIL88814.1"/>
    <property type="molecule type" value="Genomic_DNA"/>
</dbReference>
<evidence type="ECO:0000313" key="2">
    <source>
        <dbReference type="EMBL" id="GIL88814.1"/>
    </source>
</evidence>
<dbReference type="Proteomes" id="UP000747110">
    <property type="component" value="Unassembled WGS sequence"/>
</dbReference>
<evidence type="ECO:0000259" key="1">
    <source>
        <dbReference type="Pfam" id="PF02010"/>
    </source>
</evidence>
<dbReference type="OrthoDB" id="540623at2759"/>
<protein>
    <recommendedName>
        <fullName evidence="1">PKD/REJ-like domain-containing protein</fullName>
    </recommendedName>
</protein>
<evidence type="ECO:0000313" key="3">
    <source>
        <dbReference type="Proteomes" id="UP000747110"/>
    </source>
</evidence>
<keyword evidence="3" id="KW-1185">Reference proteome</keyword>
<feature type="domain" description="PKD/REJ-like" evidence="1">
    <location>
        <begin position="284"/>
        <end position="369"/>
    </location>
</feature>
<organism evidence="2 3">
    <name type="scientific">Volvox reticuliferus</name>
    <dbReference type="NCBI Taxonomy" id="1737510"/>
    <lineage>
        <taxon>Eukaryota</taxon>
        <taxon>Viridiplantae</taxon>
        <taxon>Chlorophyta</taxon>
        <taxon>core chlorophytes</taxon>
        <taxon>Chlorophyceae</taxon>
        <taxon>CS clade</taxon>
        <taxon>Chlamydomonadales</taxon>
        <taxon>Volvocaceae</taxon>
        <taxon>Volvox</taxon>
    </lineage>
</organism>